<feature type="domain" description="Piwi" evidence="1">
    <location>
        <begin position="68"/>
        <end position="110"/>
    </location>
</feature>
<dbReference type="EMBL" id="MJEQ01001216">
    <property type="protein sequence ID" value="OIT31687.1"/>
    <property type="molecule type" value="Genomic_DNA"/>
</dbReference>
<evidence type="ECO:0000313" key="3">
    <source>
        <dbReference type="Proteomes" id="UP000187609"/>
    </source>
</evidence>
<evidence type="ECO:0000313" key="2">
    <source>
        <dbReference type="EMBL" id="OIT31687.1"/>
    </source>
</evidence>
<dbReference type="Pfam" id="PF02171">
    <property type="entry name" value="Piwi"/>
    <property type="match status" value="1"/>
</dbReference>
<dbReference type="PROSITE" id="PS50822">
    <property type="entry name" value="PIWI"/>
    <property type="match status" value="2"/>
</dbReference>
<dbReference type="SUPFAM" id="SSF53098">
    <property type="entry name" value="Ribonuclease H-like"/>
    <property type="match status" value="1"/>
</dbReference>
<dbReference type="PANTHER" id="PTHR22891">
    <property type="entry name" value="EUKARYOTIC TRANSLATION INITIATION FACTOR 2C"/>
    <property type="match status" value="1"/>
</dbReference>
<proteinExistence type="predicted"/>
<comment type="caution">
    <text evidence="2">The sequence shown here is derived from an EMBL/GenBank/DDBJ whole genome shotgun (WGS) entry which is preliminary data.</text>
</comment>
<keyword evidence="3" id="KW-1185">Reference proteome</keyword>
<accession>A0A314KRH5</accession>
<dbReference type="InterPro" id="IPR036397">
    <property type="entry name" value="RNaseH_sf"/>
</dbReference>
<reference evidence="2" key="1">
    <citation type="submission" date="2016-11" db="EMBL/GenBank/DDBJ databases">
        <title>The genome of Nicotiana attenuata.</title>
        <authorList>
            <person name="Xu S."/>
            <person name="Brockmoeller T."/>
            <person name="Gaquerel E."/>
            <person name="Navarro A."/>
            <person name="Kuhl H."/>
            <person name="Gase K."/>
            <person name="Ling Z."/>
            <person name="Zhou W."/>
            <person name="Kreitzer C."/>
            <person name="Stanke M."/>
            <person name="Tang H."/>
            <person name="Lyons E."/>
            <person name="Pandey P."/>
            <person name="Pandey S.P."/>
            <person name="Timmermann B."/>
            <person name="Baldwin I.T."/>
        </authorList>
    </citation>
    <scope>NUCLEOTIDE SEQUENCE [LARGE SCALE GENOMIC DNA]</scope>
    <source>
        <strain evidence="2">UT</strain>
    </source>
</reference>
<gene>
    <name evidence="2" type="primary">AGO4A</name>
    <name evidence="2" type="ORF">A4A49_09635</name>
</gene>
<dbReference type="STRING" id="49451.A0A314KRH5"/>
<evidence type="ECO:0000259" key="1">
    <source>
        <dbReference type="PROSITE" id="PS50822"/>
    </source>
</evidence>
<organism evidence="2 3">
    <name type="scientific">Nicotiana attenuata</name>
    <name type="common">Coyote tobacco</name>
    <dbReference type="NCBI Taxonomy" id="49451"/>
    <lineage>
        <taxon>Eukaryota</taxon>
        <taxon>Viridiplantae</taxon>
        <taxon>Streptophyta</taxon>
        <taxon>Embryophyta</taxon>
        <taxon>Tracheophyta</taxon>
        <taxon>Spermatophyta</taxon>
        <taxon>Magnoliopsida</taxon>
        <taxon>eudicotyledons</taxon>
        <taxon>Gunneridae</taxon>
        <taxon>Pentapetalae</taxon>
        <taxon>asterids</taxon>
        <taxon>lamiids</taxon>
        <taxon>Solanales</taxon>
        <taxon>Solanaceae</taxon>
        <taxon>Nicotianoideae</taxon>
        <taxon>Nicotianeae</taxon>
        <taxon>Nicotiana</taxon>
    </lineage>
</organism>
<feature type="domain" description="Piwi" evidence="1">
    <location>
        <begin position="7"/>
        <end position="67"/>
    </location>
</feature>
<dbReference type="InterPro" id="IPR003165">
    <property type="entry name" value="Piwi"/>
</dbReference>
<dbReference type="InterPro" id="IPR012337">
    <property type="entry name" value="RNaseH-like_sf"/>
</dbReference>
<dbReference type="Gene3D" id="3.30.420.10">
    <property type="entry name" value="Ribonuclease H-like superfamily/Ribonuclease H"/>
    <property type="match status" value="2"/>
</dbReference>
<dbReference type="SMR" id="A0A314KRH5"/>
<dbReference type="GO" id="GO:0003676">
    <property type="term" value="F:nucleic acid binding"/>
    <property type="evidence" value="ECO:0007669"/>
    <property type="project" value="InterPro"/>
</dbReference>
<protein>
    <submittedName>
        <fullName evidence="2">Protein argonaute 4a</fullName>
    </submittedName>
</protein>
<dbReference type="Gramene" id="OIT31687">
    <property type="protein sequence ID" value="OIT31687"/>
    <property type="gene ID" value="A4A49_09635"/>
</dbReference>
<dbReference type="AlphaFoldDB" id="A0A314KRH5"/>
<dbReference type="Proteomes" id="UP000187609">
    <property type="component" value="Unassembled WGS sequence"/>
</dbReference>
<sequence length="149" mass="16648">MIKLSWMYSDGVSESQFNQVINIELDQIIEACNHLDENWFPKLTVVVAQKNHHTKFFQTNSADNVLPADDMQELVHSLSYVYQRSTTAISVVAPICYAHLAAAQMSQFIKFDELSETSSSHGGVTAVGGAPVPTLPRLHRNVRSSMFFC</sequence>
<name>A0A314KRH5_NICAT</name>